<organism evidence="7 8">
    <name type="scientific">Deinococcus hopiensis KR-140</name>
    <dbReference type="NCBI Taxonomy" id="695939"/>
    <lineage>
        <taxon>Bacteria</taxon>
        <taxon>Thermotogati</taxon>
        <taxon>Deinococcota</taxon>
        <taxon>Deinococci</taxon>
        <taxon>Deinococcales</taxon>
        <taxon>Deinococcaceae</taxon>
        <taxon>Deinococcus</taxon>
    </lineage>
</organism>
<feature type="transmembrane region" description="Helical" evidence="5">
    <location>
        <begin position="80"/>
        <end position="98"/>
    </location>
</feature>
<evidence type="ECO:0000313" key="7">
    <source>
        <dbReference type="EMBL" id="SMB81709.1"/>
    </source>
</evidence>
<feature type="transmembrane region" description="Helical" evidence="5">
    <location>
        <begin position="202"/>
        <end position="223"/>
    </location>
</feature>
<dbReference type="InterPro" id="IPR036259">
    <property type="entry name" value="MFS_trans_sf"/>
</dbReference>
<dbReference type="InterPro" id="IPR051788">
    <property type="entry name" value="MFS_Transporter"/>
</dbReference>
<dbReference type="STRING" id="695939.SAMN00790413_04690"/>
<dbReference type="OrthoDB" id="9810941at2"/>
<evidence type="ECO:0000256" key="5">
    <source>
        <dbReference type="SAM" id="Phobius"/>
    </source>
</evidence>
<comment type="subcellular location">
    <subcellularLocation>
        <location evidence="1">Membrane</location>
        <topology evidence="1">Multi-pass membrane protein</topology>
    </subcellularLocation>
</comment>
<dbReference type="PROSITE" id="PS50850">
    <property type="entry name" value="MFS"/>
    <property type="match status" value="1"/>
</dbReference>
<keyword evidence="8" id="KW-1185">Reference proteome</keyword>
<dbReference type="RefSeq" id="WP_084046020.1">
    <property type="nucleotide sequence ID" value="NZ_FWWU01000005.1"/>
</dbReference>
<evidence type="ECO:0000256" key="2">
    <source>
        <dbReference type="ARBA" id="ARBA00022692"/>
    </source>
</evidence>
<dbReference type="EMBL" id="FWWU01000005">
    <property type="protein sequence ID" value="SMB81709.1"/>
    <property type="molecule type" value="Genomic_DNA"/>
</dbReference>
<feature type="transmembrane region" description="Helical" evidence="5">
    <location>
        <begin position="276"/>
        <end position="295"/>
    </location>
</feature>
<evidence type="ECO:0000256" key="3">
    <source>
        <dbReference type="ARBA" id="ARBA00022989"/>
    </source>
</evidence>
<dbReference type="PANTHER" id="PTHR23514">
    <property type="entry name" value="BYPASS OF STOP CODON PROTEIN 6"/>
    <property type="match status" value="1"/>
</dbReference>
<protein>
    <submittedName>
        <fullName evidence="7">Fucose permease</fullName>
    </submittedName>
</protein>
<feature type="transmembrane region" description="Helical" evidence="5">
    <location>
        <begin position="51"/>
        <end position="73"/>
    </location>
</feature>
<dbReference type="InterPro" id="IPR011701">
    <property type="entry name" value="MFS"/>
</dbReference>
<name>A0A1W1UL10_9DEIO</name>
<feature type="transmembrane region" description="Helical" evidence="5">
    <location>
        <begin position="333"/>
        <end position="353"/>
    </location>
</feature>
<dbReference type="Gene3D" id="1.20.1250.20">
    <property type="entry name" value="MFS general substrate transporter like domains"/>
    <property type="match status" value="2"/>
</dbReference>
<dbReference type="Pfam" id="PF07690">
    <property type="entry name" value="MFS_1"/>
    <property type="match status" value="1"/>
</dbReference>
<evidence type="ECO:0000313" key="8">
    <source>
        <dbReference type="Proteomes" id="UP000192582"/>
    </source>
</evidence>
<gene>
    <name evidence="7" type="ORF">SAMN00790413_04690</name>
</gene>
<reference evidence="7 8" key="1">
    <citation type="submission" date="2017-04" db="EMBL/GenBank/DDBJ databases">
        <authorList>
            <person name="Afonso C.L."/>
            <person name="Miller P.J."/>
            <person name="Scott M.A."/>
            <person name="Spackman E."/>
            <person name="Goraichik I."/>
            <person name="Dimitrov K.M."/>
            <person name="Suarez D.L."/>
            <person name="Swayne D.E."/>
        </authorList>
    </citation>
    <scope>NUCLEOTIDE SEQUENCE [LARGE SCALE GENOMIC DNA]</scope>
    <source>
        <strain evidence="7 8">KR-140</strain>
    </source>
</reference>
<sequence>MNQASVPVPFRPGTVRLAISLVFLVNGAVLATWVSRIPVLKDALGLSDGQLGLALLGMAVGALIAFPITGLLISRFGSRNVTLAVGVLYCLTLPLLALAPSLSVLTLTLLAFGALNGSMDVAMNAHGVEVEKHSGRRILSSLHGMWSLGGLIGSGLGALAAHQGLSPRMHLSVTALLLAVVLVLAATHLLRSRPTYRSGDPVFALPTPALLGFGLIAFCAFLSEGAMADWSAVYLRDTLGTGAPFAAIGYAAFSLTMTAGRFTGDALVTWLGPVRTVRFGGLLAGFGLGTALLLGSPAFTLVGFACVGLGMAAIAPLVFSAAGRTPGVSSGTAIAAVATMGYTGLLAGPPLIGLMAETVTLRIALGAVALLGFTIALLSGNVRGAALPGEEAPVPELEGAR</sequence>
<keyword evidence="2 5" id="KW-0812">Transmembrane</keyword>
<dbReference type="GO" id="GO:0016020">
    <property type="term" value="C:membrane"/>
    <property type="evidence" value="ECO:0007669"/>
    <property type="project" value="UniProtKB-SubCell"/>
</dbReference>
<feature type="transmembrane region" description="Helical" evidence="5">
    <location>
        <begin position="171"/>
        <end position="190"/>
    </location>
</feature>
<dbReference type="PANTHER" id="PTHR23514:SF13">
    <property type="entry name" value="INNER MEMBRANE PROTEIN YBJJ"/>
    <property type="match status" value="1"/>
</dbReference>
<evidence type="ECO:0000256" key="1">
    <source>
        <dbReference type="ARBA" id="ARBA00004141"/>
    </source>
</evidence>
<dbReference type="InterPro" id="IPR020846">
    <property type="entry name" value="MFS_dom"/>
</dbReference>
<feature type="transmembrane region" description="Helical" evidence="5">
    <location>
        <begin position="17"/>
        <end position="39"/>
    </location>
</feature>
<feature type="transmembrane region" description="Helical" evidence="5">
    <location>
        <begin position="243"/>
        <end position="264"/>
    </location>
</feature>
<feature type="transmembrane region" description="Helical" evidence="5">
    <location>
        <begin position="359"/>
        <end position="378"/>
    </location>
</feature>
<keyword evidence="3 5" id="KW-1133">Transmembrane helix</keyword>
<feature type="domain" description="Major facilitator superfamily (MFS) profile" evidence="6">
    <location>
        <begin position="15"/>
        <end position="384"/>
    </location>
</feature>
<dbReference type="CDD" id="cd17393">
    <property type="entry name" value="MFS_MosC_like"/>
    <property type="match status" value="1"/>
</dbReference>
<feature type="transmembrane region" description="Helical" evidence="5">
    <location>
        <begin position="144"/>
        <end position="165"/>
    </location>
</feature>
<evidence type="ECO:0000259" key="6">
    <source>
        <dbReference type="PROSITE" id="PS50850"/>
    </source>
</evidence>
<dbReference type="SUPFAM" id="SSF103473">
    <property type="entry name" value="MFS general substrate transporter"/>
    <property type="match status" value="1"/>
</dbReference>
<dbReference type="AlphaFoldDB" id="A0A1W1UL10"/>
<proteinExistence type="predicted"/>
<dbReference type="GO" id="GO:0022857">
    <property type="term" value="F:transmembrane transporter activity"/>
    <property type="evidence" value="ECO:0007669"/>
    <property type="project" value="InterPro"/>
</dbReference>
<accession>A0A1W1UL10</accession>
<evidence type="ECO:0000256" key="4">
    <source>
        <dbReference type="ARBA" id="ARBA00023136"/>
    </source>
</evidence>
<keyword evidence="4 5" id="KW-0472">Membrane</keyword>
<feature type="transmembrane region" description="Helical" evidence="5">
    <location>
        <begin position="301"/>
        <end position="321"/>
    </location>
</feature>
<dbReference type="Proteomes" id="UP000192582">
    <property type="component" value="Unassembled WGS sequence"/>
</dbReference>